<proteinExistence type="predicted"/>
<dbReference type="PROSITE" id="PS50879">
    <property type="entry name" value="RNASE_H_1"/>
    <property type="match status" value="1"/>
</dbReference>
<dbReference type="Gene3D" id="3.30.420.10">
    <property type="entry name" value="Ribonuclease H-like superfamily/Ribonuclease H"/>
    <property type="match status" value="1"/>
</dbReference>
<dbReference type="InterPro" id="IPR002156">
    <property type="entry name" value="RNaseH_domain"/>
</dbReference>
<accession>A0AAV1A3T9</accession>
<dbReference type="GO" id="GO:0004523">
    <property type="term" value="F:RNA-DNA hybrid ribonuclease activity"/>
    <property type="evidence" value="ECO:0007669"/>
    <property type="project" value="InterPro"/>
</dbReference>
<dbReference type="Pfam" id="PF13456">
    <property type="entry name" value="RVT_3"/>
    <property type="match status" value="1"/>
</dbReference>
<evidence type="ECO:0000259" key="1">
    <source>
        <dbReference type="PROSITE" id="PS50879"/>
    </source>
</evidence>
<dbReference type="InterPro" id="IPR036397">
    <property type="entry name" value="RNaseH_sf"/>
</dbReference>
<dbReference type="InterPro" id="IPR012337">
    <property type="entry name" value="RNaseH-like_sf"/>
</dbReference>
<dbReference type="Proteomes" id="UP001157006">
    <property type="component" value="Chromosome 3"/>
</dbReference>
<sequence length="117" mass="13422">MMLWFCLFHIVKDDCELLGVVSKFVVMFLRFHWQSSFYSLQFHGASYGISGPAGATVVLLDEDRSVLYCLHKGLGYQTNNVVEYRVLILGLKQVLKKGCKNFNVQGDSQSMKHKHFK</sequence>
<evidence type="ECO:0000313" key="3">
    <source>
        <dbReference type="Proteomes" id="UP001157006"/>
    </source>
</evidence>
<dbReference type="EMBL" id="OX451738">
    <property type="protein sequence ID" value="CAI8604642.1"/>
    <property type="molecule type" value="Genomic_DNA"/>
</dbReference>
<evidence type="ECO:0000313" key="2">
    <source>
        <dbReference type="EMBL" id="CAI8604642.1"/>
    </source>
</evidence>
<keyword evidence="3" id="KW-1185">Reference proteome</keyword>
<protein>
    <recommendedName>
        <fullName evidence="1">RNase H type-1 domain-containing protein</fullName>
    </recommendedName>
</protein>
<reference evidence="2 3" key="1">
    <citation type="submission" date="2023-01" db="EMBL/GenBank/DDBJ databases">
        <authorList>
            <person name="Kreplak J."/>
        </authorList>
    </citation>
    <scope>NUCLEOTIDE SEQUENCE [LARGE SCALE GENOMIC DNA]</scope>
</reference>
<dbReference type="GO" id="GO:0003676">
    <property type="term" value="F:nucleic acid binding"/>
    <property type="evidence" value="ECO:0007669"/>
    <property type="project" value="InterPro"/>
</dbReference>
<feature type="domain" description="RNase H type-1" evidence="1">
    <location>
        <begin position="34"/>
        <end position="117"/>
    </location>
</feature>
<name>A0AAV1A3T9_VICFA</name>
<dbReference type="AlphaFoldDB" id="A0AAV1A3T9"/>
<organism evidence="2 3">
    <name type="scientific">Vicia faba</name>
    <name type="common">Broad bean</name>
    <name type="synonym">Faba vulgaris</name>
    <dbReference type="NCBI Taxonomy" id="3906"/>
    <lineage>
        <taxon>Eukaryota</taxon>
        <taxon>Viridiplantae</taxon>
        <taxon>Streptophyta</taxon>
        <taxon>Embryophyta</taxon>
        <taxon>Tracheophyta</taxon>
        <taxon>Spermatophyta</taxon>
        <taxon>Magnoliopsida</taxon>
        <taxon>eudicotyledons</taxon>
        <taxon>Gunneridae</taxon>
        <taxon>Pentapetalae</taxon>
        <taxon>rosids</taxon>
        <taxon>fabids</taxon>
        <taxon>Fabales</taxon>
        <taxon>Fabaceae</taxon>
        <taxon>Papilionoideae</taxon>
        <taxon>50 kb inversion clade</taxon>
        <taxon>NPAAA clade</taxon>
        <taxon>Hologalegina</taxon>
        <taxon>IRL clade</taxon>
        <taxon>Fabeae</taxon>
        <taxon>Vicia</taxon>
    </lineage>
</organism>
<gene>
    <name evidence="2" type="ORF">VFH_III143080</name>
</gene>
<dbReference type="SUPFAM" id="SSF53098">
    <property type="entry name" value="Ribonuclease H-like"/>
    <property type="match status" value="1"/>
</dbReference>